<evidence type="ECO:0000259" key="7">
    <source>
        <dbReference type="SMART" id="SM00839"/>
    </source>
</evidence>
<evidence type="ECO:0000256" key="2">
    <source>
        <dbReference type="ARBA" id="ARBA00023002"/>
    </source>
</evidence>
<dbReference type="KEGG" id="sap:Sulac_2575"/>
<dbReference type="CDD" id="cd01075">
    <property type="entry name" value="NAD_bind_Leu_Phe_Val_DH"/>
    <property type="match status" value="1"/>
</dbReference>
<dbReference type="Proteomes" id="UP000005439">
    <property type="component" value="Chromosome"/>
</dbReference>
<dbReference type="Pfam" id="PF02812">
    <property type="entry name" value="ELFV_dehydrog_N"/>
    <property type="match status" value="1"/>
</dbReference>
<organism evidence="8 9">
    <name type="scientific">Sulfobacillus acidophilus (strain ATCC 700253 / DSM 10332 / NAL)</name>
    <dbReference type="NCBI Taxonomy" id="679936"/>
    <lineage>
        <taxon>Bacteria</taxon>
        <taxon>Bacillati</taxon>
        <taxon>Bacillota</taxon>
        <taxon>Clostridia</taxon>
        <taxon>Eubacteriales</taxon>
        <taxon>Clostridiales Family XVII. Incertae Sedis</taxon>
        <taxon>Sulfobacillus</taxon>
    </lineage>
</organism>
<reference evidence="8 9" key="2">
    <citation type="journal article" date="2012" name="Stand. Genomic Sci.">
        <title>Complete genome sequence of the moderately thermophilic mineral-sulfide-oxidizing firmicute Sulfobacillus acidophilus type strain (NAL(T)).</title>
        <authorList>
            <person name="Anderson I."/>
            <person name="Chertkov O."/>
            <person name="Chen A."/>
            <person name="Saunders E."/>
            <person name="Lapidus A."/>
            <person name="Nolan M."/>
            <person name="Lucas S."/>
            <person name="Hammon N."/>
            <person name="Deshpande S."/>
            <person name="Cheng J.F."/>
            <person name="Han C."/>
            <person name="Tapia R."/>
            <person name="Goodwin L.A."/>
            <person name="Pitluck S."/>
            <person name="Liolios K."/>
            <person name="Pagani I."/>
            <person name="Ivanova N."/>
            <person name="Mikhailova N."/>
            <person name="Pati A."/>
            <person name="Palaniappan K."/>
            <person name="Land M."/>
            <person name="Pan C."/>
            <person name="Rohde M."/>
            <person name="Pukall R."/>
            <person name="Goker M."/>
            <person name="Detter J.C."/>
            <person name="Woyke T."/>
            <person name="Bristow J."/>
            <person name="Eisen J.A."/>
            <person name="Markowitz V."/>
            <person name="Hugenholtz P."/>
            <person name="Kyrpides N.C."/>
            <person name="Klenk H.P."/>
            <person name="Mavromatis K."/>
        </authorList>
    </citation>
    <scope>NUCLEOTIDE SEQUENCE [LARGE SCALE GENOMIC DNA]</scope>
    <source>
        <strain evidence="9">ATCC 700253 / DSM 10332 / NAL</strain>
    </source>
</reference>
<dbReference type="SMART" id="SM00839">
    <property type="entry name" value="ELFV_dehydrog"/>
    <property type="match status" value="1"/>
</dbReference>
<protein>
    <submittedName>
        <fullName evidence="8">Phenylalanine dehydrogenase</fullName>
        <ecNumber evidence="8">1.4.1.20</ecNumber>
    </submittedName>
</protein>
<evidence type="ECO:0000313" key="8">
    <source>
        <dbReference type="EMBL" id="AEW06037.1"/>
    </source>
</evidence>
<dbReference type="EMBL" id="CP003179">
    <property type="protein sequence ID" value="AEW06037.1"/>
    <property type="molecule type" value="Genomic_DNA"/>
</dbReference>
<feature type="active site" description="Proton donor/acceptor" evidence="4">
    <location>
        <position position="80"/>
    </location>
</feature>
<keyword evidence="3 5" id="KW-0520">NAD</keyword>
<name>G8TWP8_SULAD</name>
<dbReference type="InterPro" id="IPR046346">
    <property type="entry name" value="Aminoacid_DH-like_N_sf"/>
</dbReference>
<dbReference type="InterPro" id="IPR006095">
    <property type="entry name" value="Glu/Leu/Phe/Val/Trp_DH"/>
</dbReference>
<dbReference type="STRING" id="679936.Sulac_2575"/>
<dbReference type="InterPro" id="IPR006097">
    <property type="entry name" value="Glu/Leu/Phe/Val/Trp_DH_dimer"/>
</dbReference>
<dbReference type="InterPro" id="IPR016211">
    <property type="entry name" value="Glu/Phe/Leu/Val/Trp_DH_bac/arc"/>
</dbReference>
<accession>G8TWP8</accession>
<evidence type="ECO:0000256" key="1">
    <source>
        <dbReference type="ARBA" id="ARBA00006382"/>
    </source>
</evidence>
<dbReference type="PROSITE" id="PS00074">
    <property type="entry name" value="GLFV_DEHYDROGENASE"/>
    <property type="match status" value="1"/>
</dbReference>
<dbReference type="PATRIC" id="fig|679936.5.peg.2666"/>
<evidence type="ECO:0000256" key="6">
    <source>
        <dbReference type="RuleBase" id="RU004417"/>
    </source>
</evidence>
<dbReference type="Pfam" id="PF00208">
    <property type="entry name" value="ELFV_dehydrog"/>
    <property type="match status" value="2"/>
</dbReference>
<dbReference type="SMR" id="G8TWP8"/>
<dbReference type="InterPro" id="IPR006096">
    <property type="entry name" value="Glu/Leu/Phe/Val/Trp_DH_C"/>
</dbReference>
<dbReference type="InterPro" id="IPR036291">
    <property type="entry name" value="NAD(P)-bd_dom_sf"/>
</dbReference>
<dbReference type="FunFam" id="3.40.50.10860:FF:000010">
    <property type="entry name" value="Leucine dehydrogenase"/>
    <property type="match status" value="1"/>
</dbReference>
<feature type="binding site" evidence="5">
    <location>
        <begin position="180"/>
        <end position="185"/>
    </location>
    <ligand>
        <name>NAD(+)</name>
        <dbReference type="ChEBI" id="CHEBI:57540"/>
    </ligand>
</feature>
<dbReference type="Gene3D" id="3.40.50.720">
    <property type="entry name" value="NAD(P)-binding Rossmann-like Domain"/>
    <property type="match status" value="1"/>
</dbReference>
<dbReference type="PANTHER" id="PTHR42722:SF1">
    <property type="entry name" value="VALINE DEHYDROGENASE"/>
    <property type="match status" value="1"/>
</dbReference>
<dbReference type="GO" id="GO:0006520">
    <property type="term" value="P:amino acid metabolic process"/>
    <property type="evidence" value="ECO:0007669"/>
    <property type="project" value="InterPro"/>
</dbReference>
<dbReference type="AlphaFoldDB" id="G8TWP8"/>
<evidence type="ECO:0000256" key="5">
    <source>
        <dbReference type="PIRSR" id="PIRSR000188-2"/>
    </source>
</evidence>
<dbReference type="PANTHER" id="PTHR42722">
    <property type="entry name" value="LEUCINE DEHYDROGENASE"/>
    <property type="match status" value="1"/>
</dbReference>
<dbReference type="GO" id="GO:0050175">
    <property type="term" value="F:phenylalanine dehydrogenase activity"/>
    <property type="evidence" value="ECO:0007669"/>
    <property type="project" value="UniProtKB-EC"/>
</dbReference>
<dbReference type="EC" id="1.4.1.20" evidence="8"/>
<evidence type="ECO:0000256" key="3">
    <source>
        <dbReference type="ARBA" id="ARBA00023027"/>
    </source>
</evidence>
<dbReference type="SUPFAM" id="SSF53223">
    <property type="entry name" value="Aminoacid dehydrogenase-like, N-terminal domain"/>
    <property type="match status" value="1"/>
</dbReference>
<keyword evidence="9" id="KW-1185">Reference proteome</keyword>
<dbReference type="PIRSF" id="PIRSF000188">
    <property type="entry name" value="Phe_leu_dh"/>
    <property type="match status" value="1"/>
</dbReference>
<proteinExistence type="inferred from homology"/>
<feature type="domain" description="Glutamate/phenylalanine/leucine/valine/L-tryptophan dehydrogenase C-terminal" evidence="7">
    <location>
        <begin position="144"/>
        <end position="351"/>
    </location>
</feature>
<dbReference type="SUPFAM" id="SSF51735">
    <property type="entry name" value="NAD(P)-binding Rossmann-fold domains"/>
    <property type="match status" value="1"/>
</dbReference>
<dbReference type="Gene3D" id="3.40.50.10860">
    <property type="entry name" value="Leucine Dehydrogenase, chain A, domain 1"/>
    <property type="match status" value="1"/>
</dbReference>
<reference evidence="9" key="1">
    <citation type="submission" date="2011-12" db="EMBL/GenBank/DDBJ databases">
        <title>The complete genome of chromosome of Sulfobacillus acidophilus DSM 10332.</title>
        <authorList>
            <person name="Lucas S."/>
            <person name="Han J."/>
            <person name="Lapidus A."/>
            <person name="Bruce D."/>
            <person name="Goodwin L."/>
            <person name="Pitluck S."/>
            <person name="Peters L."/>
            <person name="Kyrpides N."/>
            <person name="Mavromatis K."/>
            <person name="Ivanova N."/>
            <person name="Mikhailova N."/>
            <person name="Chertkov O."/>
            <person name="Saunders E."/>
            <person name="Detter J.C."/>
            <person name="Tapia R."/>
            <person name="Han C."/>
            <person name="Land M."/>
            <person name="Hauser L."/>
            <person name="Markowitz V."/>
            <person name="Cheng J.-F."/>
            <person name="Hugenholtz P."/>
            <person name="Woyke T."/>
            <person name="Wu D."/>
            <person name="Pukall R."/>
            <person name="Gehrich-Schroeter G."/>
            <person name="Schneider S."/>
            <person name="Klenk H.-P."/>
            <person name="Eisen J.A."/>
        </authorList>
    </citation>
    <scope>NUCLEOTIDE SEQUENCE [LARGE SCALE GENOMIC DNA]</scope>
    <source>
        <strain evidence="9">ATCC 700253 / DSM 10332 / NAL</strain>
    </source>
</reference>
<sequence>MEIFEEIKRRGHEQILFNYDRASGLKAIIAIHNTTLGPALGGCRMLPYQTEEAALEDALRLSEGMTYKAAAAGLDFGGGKTVIIGDPMKDKSEALFRALGRFIETLKGRYLTGEDVGTNEEDFVWARRETRYVVGLPPAYGGSGDTGDNTARGVIQAMRAALMHRYGSPDLQGRRIAVQGLGKVGYHVARRAIEAGARVIAADINPHVVGRVASAWGIEATDPWAVVETPCDIFAPCALGNVITERTVSALQCQVVAGSANNQLADDRLADDLAARGILYAPDFIANAGGLIQVADEIRGYHEERVRHQIDGIYDVLLEIFRKADASGRSTVAVAVDEARRRLDTIQAIHRLYGS</sequence>
<keyword evidence="2 6" id="KW-0560">Oxidoreductase</keyword>
<evidence type="ECO:0000256" key="4">
    <source>
        <dbReference type="PIRSR" id="PIRSR000188-1"/>
    </source>
</evidence>
<dbReference type="GO" id="GO:0000166">
    <property type="term" value="F:nucleotide binding"/>
    <property type="evidence" value="ECO:0007669"/>
    <property type="project" value="UniProtKB-KW"/>
</dbReference>
<dbReference type="InterPro" id="IPR033524">
    <property type="entry name" value="Glu/Leu/Phe/Val_DH_AS"/>
</dbReference>
<keyword evidence="5" id="KW-0547">Nucleotide-binding</keyword>
<evidence type="ECO:0000313" key="9">
    <source>
        <dbReference type="Proteomes" id="UP000005439"/>
    </source>
</evidence>
<dbReference type="HOGENOM" id="CLU_025763_0_0_9"/>
<comment type="similarity">
    <text evidence="1 6">Belongs to the Glu/Leu/Phe/Val dehydrogenases family.</text>
</comment>
<dbReference type="PRINTS" id="PR00082">
    <property type="entry name" value="GLFDHDRGNASE"/>
</dbReference>
<gene>
    <name evidence="8" type="ordered locus">Sulac_2575</name>
</gene>